<dbReference type="RefSeq" id="WP_132007177.1">
    <property type="nucleotide sequence ID" value="NZ_JBHUNN010000001.1"/>
</dbReference>
<dbReference type="Pfam" id="PF21986">
    <property type="entry name" value="AH_C"/>
    <property type="match status" value="1"/>
</dbReference>
<reference evidence="3 4" key="1">
    <citation type="submission" date="2019-03" db="EMBL/GenBank/DDBJ databases">
        <title>Genomic Encyclopedia of Type Strains, Phase IV (KMG-IV): sequencing the most valuable type-strain genomes for metagenomic binning, comparative biology and taxonomic classification.</title>
        <authorList>
            <person name="Goeker M."/>
        </authorList>
    </citation>
    <scope>NUCLEOTIDE SEQUENCE [LARGE SCALE GENOMIC DNA]</scope>
    <source>
        <strain evidence="3 4">DSM 22958</strain>
    </source>
</reference>
<gene>
    <name evidence="3" type="ORF">EV666_108101</name>
</gene>
<name>A0A4R2GT49_9HYPH</name>
<organism evidence="3 4">
    <name type="scientific">Camelimonas lactis</name>
    <dbReference type="NCBI Taxonomy" id="659006"/>
    <lineage>
        <taxon>Bacteria</taxon>
        <taxon>Pseudomonadati</taxon>
        <taxon>Pseudomonadota</taxon>
        <taxon>Alphaproteobacteria</taxon>
        <taxon>Hyphomicrobiales</taxon>
        <taxon>Chelatococcaceae</taxon>
        <taxon>Camelimonas</taxon>
    </lineage>
</organism>
<feature type="domain" description="Amidase" evidence="1">
    <location>
        <begin position="46"/>
        <end position="442"/>
    </location>
</feature>
<keyword evidence="4" id="KW-1185">Reference proteome</keyword>
<dbReference type="SUPFAM" id="SSF75304">
    <property type="entry name" value="Amidase signature (AS) enzymes"/>
    <property type="match status" value="1"/>
</dbReference>
<dbReference type="NCBIfam" id="NF006043">
    <property type="entry name" value="PRK08186.1"/>
    <property type="match status" value="1"/>
</dbReference>
<dbReference type="OrthoDB" id="9811471at2"/>
<sequence length="606" mass="61448">MPADLEDLPFADLPARVAAYRAGRDALADLRAIHAAITAAASSHIWISVTPLAVIETMLAAASRRLKAGEDLPLYGVPFAVKDNIDVAGLPTTAACPAFAFTPASSATAVSRLVAAGAIPVGKTNLDQFATGLNGTRSPYGIPASALDPARVSGGSSSGSAVAVAAGVVPFALGTDTAGSGRVPAAFNNVVGMKPTKGLISTTGVTPACRSLDCVCVFAATVADALLVTRIITGFDAADPYARRAPADALATPAVAPFRFGVLDAATLASCDAVVQAAYARSISRLEAMGGTAVAIDWAPLRDAASLLYDGPWVAERLAAVGGFMADNAPEVHPAVRDVIARGANWSAADAFKAQYRLAALIRQAETVWNAVDIVLTPTAPEHPSIDAMLADPVGLNARLGLFTNFVNLMDLAALAVPSDLTSAGRPAGVTLVGPAFSDGRLAAIGDLLHRAVPAASLGATRRALAATAPVAASPRAGVTLAVVGAHLRGEPLNWQLTDRNAEFLGAAKTGAGYSLYALAGTTPPKPGLLRDGGAGGVALELWRLTPEAFGTFVAGIPAPLGIGSVELEDGSVVKGFLCEPHAIAGARDITIFGGWRAFLTAARAA</sequence>
<evidence type="ECO:0000313" key="4">
    <source>
        <dbReference type="Proteomes" id="UP000294881"/>
    </source>
</evidence>
<dbReference type="NCBIfam" id="TIGR02713">
    <property type="entry name" value="allophanate_hyd"/>
    <property type="match status" value="1"/>
</dbReference>
<accession>A0A4R2GT49</accession>
<dbReference type="Pfam" id="PF01425">
    <property type="entry name" value="Amidase"/>
    <property type="match status" value="1"/>
</dbReference>
<dbReference type="Proteomes" id="UP000294881">
    <property type="component" value="Unassembled WGS sequence"/>
</dbReference>
<dbReference type="Gene3D" id="3.90.1300.10">
    <property type="entry name" value="Amidase signature (AS) domain"/>
    <property type="match status" value="1"/>
</dbReference>
<feature type="domain" description="Allophanate hydrolase C-terminal" evidence="2">
    <location>
        <begin position="479"/>
        <end position="600"/>
    </location>
</feature>
<dbReference type="Gene3D" id="1.20.58.1700">
    <property type="match status" value="1"/>
</dbReference>
<evidence type="ECO:0000259" key="1">
    <source>
        <dbReference type="Pfam" id="PF01425"/>
    </source>
</evidence>
<proteinExistence type="predicted"/>
<dbReference type="InterPro" id="IPR014085">
    <property type="entry name" value="Allophanate_hydrolase"/>
</dbReference>
<dbReference type="PANTHER" id="PTHR11895">
    <property type="entry name" value="TRANSAMIDASE"/>
    <property type="match status" value="1"/>
</dbReference>
<dbReference type="AlphaFoldDB" id="A0A4R2GT49"/>
<keyword evidence="3" id="KW-0378">Hydrolase</keyword>
<dbReference type="InterPro" id="IPR053844">
    <property type="entry name" value="AH_C"/>
</dbReference>
<dbReference type="InterPro" id="IPR023631">
    <property type="entry name" value="Amidase_dom"/>
</dbReference>
<dbReference type="InterPro" id="IPR036928">
    <property type="entry name" value="AS_sf"/>
</dbReference>
<comment type="caution">
    <text evidence="3">The sequence shown here is derived from an EMBL/GenBank/DDBJ whole genome shotgun (WGS) entry which is preliminary data.</text>
</comment>
<dbReference type="EMBL" id="SLWL01000008">
    <property type="protein sequence ID" value="TCO12778.1"/>
    <property type="molecule type" value="Genomic_DNA"/>
</dbReference>
<protein>
    <submittedName>
        <fullName evidence="3">Allophanate hydrolase</fullName>
    </submittedName>
</protein>
<dbReference type="GO" id="GO:0016787">
    <property type="term" value="F:hydrolase activity"/>
    <property type="evidence" value="ECO:0007669"/>
    <property type="project" value="UniProtKB-KW"/>
</dbReference>
<evidence type="ECO:0000313" key="3">
    <source>
        <dbReference type="EMBL" id="TCO12778.1"/>
    </source>
</evidence>
<evidence type="ECO:0000259" key="2">
    <source>
        <dbReference type="Pfam" id="PF21986"/>
    </source>
</evidence>
<dbReference type="Gene3D" id="3.10.490.10">
    <property type="entry name" value="Gamma-glutamyl cyclotransferase-like"/>
    <property type="match status" value="1"/>
</dbReference>
<dbReference type="PANTHER" id="PTHR11895:SF169">
    <property type="entry name" value="GLUTAMYL-TRNA(GLN) AMIDOTRANSFERASE"/>
    <property type="match status" value="1"/>
</dbReference>
<dbReference type="InterPro" id="IPR000120">
    <property type="entry name" value="Amidase"/>
</dbReference>